<dbReference type="AlphaFoldDB" id="A0ABD2XR49"/>
<keyword evidence="3" id="KW-1185">Reference proteome</keyword>
<proteinExistence type="predicted"/>
<sequence>MHSPPPPRERCRLLDSRRTYTAVNARGGGVRMQDHASFCLRHHHHHQHGIFALDVQQKRRAVEREKERERGQHTAELARADTCRIASQPVSYSLQLSWENSSRR</sequence>
<gene>
    <name evidence="2" type="ORF">TKK_000465</name>
</gene>
<name>A0ABD2XR49_9HYME</name>
<dbReference type="Proteomes" id="UP001627154">
    <property type="component" value="Unassembled WGS sequence"/>
</dbReference>
<feature type="region of interest" description="Disordered" evidence="1">
    <location>
        <begin position="61"/>
        <end position="80"/>
    </location>
</feature>
<protein>
    <submittedName>
        <fullName evidence="2">Uncharacterized protein</fullName>
    </submittedName>
</protein>
<reference evidence="2 3" key="1">
    <citation type="journal article" date="2024" name="bioRxiv">
        <title>A reference genome for Trichogramma kaykai: A tiny desert-dwelling parasitoid wasp with competing sex-ratio distorters.</title>
        <authorList>
            <person name="Culotta J."/>
            <person name="Lindsey A.R."/>
        </authorList>
    </citation>
    <scope>NUCLEOTIDE SEQUENCE [LARGE SCALE GENOMIC DNA]</scope>
    <source>
        <strain evidence="2 3">KSX58</strain>
    </source>
</reference>
<comment type="caution">
    <text evidence="2">The sequence shown here is derived from an EMBL/GenBank/DDBJ whole genome shotgun (WGS) entry which is preliminary data.</text>
</comment>
<evidence type="ECO:0000313" key="2">
    <source>
        <dbReference type="EMBL" id="KAL3407489.1"/>
    </source>
</evidence>
<evidence type="ECO:0000256" key="1">
    <source>
        <dbReference type="SAM" id="MobiDB-lite"/>
    </source>
</evidence>
<evidence type="ECO:0000313" key="3">
    <source>
        <dbReference type="Proteomes" id="UP001627154"/>
    </source>
</evidence>
<organism evidence="2 3">
    <name type="scientific">Trichogramma kaykai</name>
    <dbReference type="NCBI Taxonomy" id="54128"/>
    <lineage>
        <taxon>Eukaryota</taxon>
        <taxon>Metazoa</taxon>
        <taxon>Ecdysozoa</taxon>
        <taxon>Arthropoda</taxon>
        <taxon>Hexapoda</taxon>
        <taxon>Insecta</taxon>
        <taxon>Pterygota</taxon>
        <taxon>Neoptera</taxon>
        <taxon>Endopterygota</taxon>
        <taxon>Hymenoptera</taxon>
        <taxon>Apocrita</taxon>
        <taxon>Proctotrupomorpha</taxon>
        <taxon>Chalcidoidea</taxon>
        <taxon>Trichogrammatidae</taxon>
        <taxon>Trichogramma</taxon>
    </lineage>
</organism>
<accession>A0ABD2XR49</accession>
<dbReference type="EMBL" id="JBJJXI010000007">
    <property type="protein sequence ID" value="KAL3407489.1"/>
    <property type="molecule type" value="Genomic_DNA"/>
</dbReference>